<dbReference type="EMBL" id="KI914128">
    <property type="protein sequence ID" value="ETV90057.1"/>
    <property type="molecule type" value="Genomic_DNA"/>
</dbReference>
<organism evidence="1">
    <name type="scientific">Aphanomyces invadans</name>
    <dbReference type="NCBI Taxonomy" id="157072"/>
    <lineage>
        <taxon>Eukaryota</taxon>
        <taxon>Sar</taxon>
        <taxon>Stramenopiles</taxon>
        <taxon>Oomycota</taxon>
        <taxon>Saprolegniomycetes</taxon>
        <taxon>Saprolegniales</taxon>
        <taxon>Verrucalvaceae</taxon>
        <taxon>Aphanomyces</taxon>
    </lineage>
</organism>
<dbReference type="VEuPathDB" id="FungiDB:H310_15113"/>
<sequence length="31" mass="3545">MSSRCSSLPSQARLRPWQAVWREGVPNEKST</sequence>
<name>A0A024T9P6_9STRA</name>
<reference evidence="1" key="1">
    <citation type="submission" date="2013-12" db="EMBL/GenBank/DDBJ databases">
        <title>The Genome Sequence of Aphanomyces invadans NJM9701.</title>
        <authorList>
            <consortium name="The Broad Institute Genomics Platform"/>
            <person name="Russ C."/>
            <person name="Tyler B."/>
            <person name="van West P."/>
            <person name="Dieguez-Uribeondo J."/>
            <person name="Young S.K."/>
            <person name="Zeng Q."/>
            <person name="Gargeya S."/>
            <person name="Fitzgerald M."/>
            <person name="Abouelleil A."/>
            <person name="Alvarado L."/>
            <person name="Chapman S.B."/>
            <person name="Gainer-Dewar J."/>
            <person name="Goldberg J."/>
            <person name="Griggs A."/>
            <person name="Gujja S."/>
            <person name="Hansen M."/>
            <person name="Howarth C."/>
            <person name="Imamovic A."/>
            <person name="Ireland A."/>
            <person name="Larimer J."/>
            <person name="McCowan C."/>
            <person name="Murphy C."/>
            <person name="Pearson M."/>
            <person name="Poon T.W."/>
            <person name="Priest M."/>
            <person name="Roberts A."/>
            <person name="Saif S."/>
            <person name="Shea T."/>
            <person name="Sykes S."/>
            <person name="Wortman J."/>
            <person name="Nusbaum C."/>
            <person name="Birren B."/>
        </authorList>
    </citation>
    <scope>NUCLEOTIDE SEQUENCE [LARGE SCALE GENOMIC DNA]</scope>
    <source>
        <strain evidence="1">NJM9701</strain>
    </source>
</reference>
<dbReference type="GeneID" id="20092163"/>
<accession>A0A024T9P6</accession>
<dbReference type="RefSeq" id="XP_008881312.1">
    <property type="nucleotide sequence ID" value="XM_008883090.1"/>
</dbReference>
<dbReference type="AlphaFoldDB" id="A0A024T9P6"/>
<protein>
    <submittedName>
        <fullName evidence="1">Uncharacterized protein</fullName>
    </submittedName>
</protein>
<proteinExistence type="predicted"/>
<gene>
    <name evidence="1" type="ORF">H310_15113</name>
</gene>
<evidence type="ECO:0000313" key="1">
    <source>
        <dbReference type="EMBL" id="ETV90057.1"/>
    </source>
</evidence>